<keyword evidence="3" id="KW-1185">Reference proteome</keyword>
<dbReference type="EMBL" id="MTYJ01000199">
    <property type="protein sequence ID" value="OWA50684.1"/>
    <property type="molecule type" value="Genomic_DNA"/>
</dbReference>
<evidence type="ECO:0000256" key="1">
    <source>
        <dbReference type="SAM" id="MobiDB-lite"/>
    </source>
</evidence>
<sequence length="143" mass="15389">MVSPGGQPTETTRLAADSRSNLDGRRSCAAVFDCFAMQTVCLVALLACVCGVYGGYEPVPALEYEEPAQRAYVAPPRPQPRYVDPPAPQYVAPPAPRYVAPPVYDAAPRYRRGYGPAPEPAYVAPNPQPRYDPAPAPYVAPNP</sequence>
<gene>
    <name evidence="2" type="ORF">BV898_15194</name>
</gene>
<organism evidence="2 3">
    <name type="scientific">Hypsibius exemplaris</name>
    <name type="common">Freshwater tardigrade</name>
    <dbReference type="NCBI Taxonomy" id="2072580"/>
    <lineage>
        <taxon>Eukaryota</taxon>
        <taxon>Metazoa</taxon>
        <taxon>Ecdysozoa</taxon>
        <taxon>Tardigrada</taxon>
        <taxon>Eutardigrada</taxon>
        <taxon>Parachela</taxon>
        <taxon>Hypsibioidea</taxon>
        <taxon>Hypsibiidae</taxon>
        <taxon>Hypsibius</taxon>
    </lineage>
</organism>
<accession>A0A9X6NC61</accession>
<comment type="caution">
    <text evidence="2">The sequence shown here is derived from an EMBL/GenBank/DDBJ whole genome shotgun (WGS) entry which is preliminary data.</text>
</comment>
<dbReference type="AlphaFoldDB" id="A0A9X6NC61"/>
<dbReference type="Proteomes" id="UP000192578">
    <property type="component" value="Unassembled WGS sequence"/>
</dbReference>
<feature type="compositionally biased region" description="Polar residues" evidence="1">
    <location>
        <begin position="1"/>
        <end position="12"/>
    </location>
</feature>
<protein>
    <submittedName>
        <fullName evidence="2">Uncharacterized protein</fullName>
    </submittedName>
</protein>
<reference evidence="3" key="1">
    <citation type="submission" date="2017-01" db="EMBL/GenBank/DDBJ databases">
        <title>Comparative genomics of anhydrobiosis in the tardigrade Hypsibius dujardini.</title>
        <authorList>
            <person name="Yoshida Y."/>
            <person name="Koutsovoulos G."/>
            <person name="Laetsch D."/>
            <person name="Stevens L."/>
            <person name="Kumar S."/>
            <person name="Horikawa D."/>
            <person name="Ishino K."/>
            <person name="Komine S."/>
            <person name="Tomita M."/>
            <person name="Blaxter M."/>
            <person name="Arakawa K."/>
        </authorList>
    </citation>
    <scope>NUCLEOTIDE SEQUENCE [LARGE SCALE GENOMIC DNA]</scope>
    <source>
        <strain evidence="3">Z151</strain>
    </source>
</reference>
<feature type="region of interest" description="Disordered" evidence="1">
    <location>
        <begin position="118"/>
        <end position="143"/>
    </location>
</feature>
<proteinExistence type="predicted"/>
<evidence type="ECO:0000313" key="3">
    <source>
        <dbReference type="Proteomes" id="UP000192578"/>
    </source>
</evidence>
<feature type="region of interest" description="Disordered" evidence="1">
    <location>
        <begin position="1"/>
        <end position="20"/>
    </location>
</feature>
<feature type="compositionally biased region" description="Pro residues" evidence="1">
    <location>
        <begin position="126"/>
        <end position="143"/>
    </location>
</feature>
<name>A0A9X6NC61_HYPEX</name>
<evidence type="ECO:0000313" key="2">
    <source>
        <dbReference type="EMBL" id="OWA50684.1"/>
    </source>
</evidence>